<dbReference type="EMBL" id="JBBYAF010000012">
    <property type="protein sequence ID" value="MEL3972187.1"/>
    <property type="molecule type" value="Genomic_DNA"/>
</dbReference>
<reference evidence="7 8" key="1">
    <citation type="submission" date="2024-04" db="EMBL/GenBank/DDBJ databases">
        <title>Bacillus oryzaecorticis sp. nov., a moderately halophilic bacterium isolated from rice husks.</title>
        <authorList>
            <person name="Zhu H.-S."/>
        </authorList>
    </citation>
    <scope>NUCLEOTIDE SEQUENCE [LARGE SCALE GENOMIC DNA]</scope>
    <source>
        <strain evidence="7 8">ZC255</strain>
    </source>
</reference>
<evidence type="ECO:0000313" key="8">
    <source>
        <dbReference type="Proteomes" id="UP001389717"/>
    </source>
</evidence>
<keyword evidence="2" id="KW-1003">Cell membrane</keyword>
<accession>A0ABU9K9M8</accession>
<feature type="transmembrane region" description="Helical" evidence="6">
    <location>
        <begin position="59"/>
        <end position="82"/>
    </location>
</feature>
<keyword evidence="8" id="KW-1185">Reference proteome</keyword>
<proteinExistence type="predicted"/>
<keyword evidence="5 6" id="KW-0472">Membrane</keyword>
<sequence length="122" mass="13911">MQVIIQILILCLFYEAGKWIADLFTLPIPGSIIGMLLLFTLLITGTIKEKLLLEGANFFLKYFSFYFLPLSVSAIMLGPYLLQYGWRLVFILAASVFAGFIATSLWVQGFIQMKEKNYDQSH</sequence>
<evidence type="ECO:0000256" key="1">
    <source>
        <dbReference type="ARBA" id="ARBA00004651"/>
    </source>
</evidence>
<name>A0ABU9K9M8_9BACI</name>
<organism evidence="7 8">
    <name type="scientific">Rossellomorea oryzaecorticis</name>
    <dbReference type="NCBI Taxonomy" id="1396505"/>
    <lineage>
        <taxon>Bacteria</taxon>
        <taxon>Bacillati</taxon>
        <taxon>Bacillota</taxon>
        <taxon>Bacilli</taxon>
        <taxon>Bacillales</taxon>
        <taxon>Bacillaceae</taxon>
        <taxon>Rossellomorea</taxon>
    </lineage>
</organism>
<evidence type="ECO:0000256" key="6">
    <source>
        <dbReference type="SAM" id="Phobius"/>
    </source>
</evidence>
<dbReference type="InterPro" id="IPR005538">
    <property type="entry name" value="LrgA/CidA"/>
</dbReference>
<feature type="transmembrane region" description="Helical" evidence="6">
    <location>
        <begin position="28"/>
        <end position="47"/>
    </location>
</feature>
<dbReference type="PANTHER" id="PTHR33931:SF2">
    <property type="entry name" value="HOLIN-LIKE PROTEIN CIDA"/>
    <property type="match status" value="1"/>
</dbReference>
<evidence type="ECO:0000256" key="4">
    <source>
        <dbReference type="ARBA" id="ARBA00022989"/>
    </source>
</evidence>
<evidence type="ECO:0000313" key="7">
    <source>
        <dbReference type="EMBL" id="MEL3972187.1"/>
    </source>
</evidence>
<protein>
    <submittedName>
        <fullName evidence="7">CidA/LrgA family protein</fullName>
    </submittedName>
</protein>
<dbReference type="Proteomes" id="UP001389717">
    <property type="component" value="Unassembled WGS sequence"/>
</dbReference>
<keyword evidence="4 6" id="KW-1133">Transmembrane helix</keyword>
<evidence type="ECO:0000256" key="2">
    <source>
        <dbReference type="ARBA" id="ARBA00022475"/>
    </source>
</evidence>
<dbReference type="PANTHER" id="PTHR33931">
    <property type="entry name" value="HOLIN-LIKE PROTEIN CIDA-RELATED"/>
    <property type="match status" value="1"/>
</dbReference>
<comment type="caution">
    <text evidence="7">The sequence shown here is derived from an EMBL/GenBank/DDBJ whole genome shotgun (WGS) entry which is preliminary data.</text>
</comment>
<comment type="subcellular location">
    <subcellularLocation>
        <location evidence="1">Cell membrane</location>
        <topology evidence="1">Multi-pass membrane protein</topology>
    </subcellularLocation>
</comment>
<gene>
    <name evidence="7" type="ORF">AAEO50_07845</name>
</gene>
<evidence type="ECO:0000256" key="5">
    <source>
        <dbReference type="ARBA" id="ARBA00023136"/>
    </source>
</evidence>
<feature type="transmembrane region" description="Helical" evidence="6">
    <location>
        <begin position="88"/>
        <end position="107"/>
    </location>
</feature>
<evidence type="ECO:0000256" key="3">
    <source>
        <dbReference type="ARBA" id="ARBA00022692"/>
    </source>
</evidence>
<dbReference type="Pfam" id="PF03788">
    <property type="entry name" value="LrgA"/>
    <property type="match status" value="1"/>
</dbReference>
<keyword evidence="3 6" id="KW-0812">Transmembrane</keyword>
<dbReference type="RefSeq" id="WP_341982220.1">
    <property type="nucleotide sequence ID" value="NZ_JBBYAF010000012.1"/>
</dbReference>